<dbReference type="SMR" id="A0A2C9WLE5"/>
<feature type="domain" description="Glabrous enhancer-binding protein-like DBD" evidence="3">
    <location>
        <begin position="81"/>
        <end position="174"/>
    </location>
</feature>
<dbReference type="GO" id="GO:0005634">
    <property type="term" value="C:nucleus"/>
    <property type="evidence" value="ECO:0000318"/>
    <property type="project" value="GO_Central"/>
</dbReference>
<evidence type="ECO:0000259" key="3">
    <source>
        <dbReference type="Pfam" id="PF04504"/>
    </source>
</evidence>
<dbReference type="EMBL" id="CM004387">
    <property type="protein sequence ID" value="OAY60499.1"/>
    <property type="molecule type" value="Genomic_DNA"/>
</dbReference>
<feature type="compositionally biased region" description="Polar residues" evidence="2">
    <location>
        <begin position="42"/>
        <end position="52"/>
    </location>
</feature>
<evidence type="ECO:0000313" key="4">
    <source>
        <dbReference type="EMBL" id="OAY60499.1"/>
    </source>
</evidence>
<dbReference type="PANTHER" id="PTHR31662">
    <property type="entry name" value="BNAANNG10740D PROTEIN-RELATED"/>
    <property type="match status" value="1"/>
</dbReference>
<dbReference type="STRING" id="3983.A0A2C9WLE5"/>
<evidence type="ECO:0000313" key="5">
    <source>
        <dbReference type="Proteomes" id="UP000091857"/>
    </source>
</evidence>
<proteinExistence type="inferred from homology"/>
<keyword evidence="5" id="KW-1185">Reference proteome</keyword>
<dbReference type="Gramene" id="Manes.01G117600.1.v8.1">
    <property type="protein sequence ID" value="Manes.01G117600.1.v8.1.CDS.1"/>
    <property type="gene ID" value="Manes.01G117600.v8.1"/>
</dbReference>
<comment type="caution">
    <text evidence="4">The sequence shown here is derived from an EMBL/GenBank/DDBJ whole genome shotgun (WGS) entry which is preliminary data.</text>
</comment>
<sequence>MLRNKNSGSGSGSGSGTESKSKIATVSMPMDSTPLPRPEPTQPLSLTSSSASKLPVKRKTPHLHSSSPALDFDSKPPPFKFHRIWTEPDEIRFLQGLLDSSSHGLSFPRDLPIFYDNFSNTMSQPYSRSQLSEKLRRLRKKFRVISSRLARGLSPSLLSPHDCALFDLSKKLWSPEFSSISPFGCSKINSGSNLDVGTSANLVGVQVSFSPVLPVVFSNNDDDVNEFGPLDVDDIDYGNVPKTSEMHPDCDHIEAREEDSGLAKSVVAKSVLNVFDECLKEVQMVLARENLRYSDDFKDFESRWREQRVAEMDVLARRLRLVLENTVNRQSVS</sequence>
<dbReference type="GO" id="GO:0006355">
    <property type="term" value="P:regulation of DNA-templated transcription"/>
    <property type="evidence" value="ECO:0007669"/>
    <property type="project" value="InterPro"/>
</dbReference>
<gene>
    <name evidence="4" type="ORF">MANES_01G117600v8</name>
</gene>
<dbReference type="InterPro" id="IPR007592">
    <property type="entry name" value="GEBP"/>
</dbReference>
<dbReference type="Proteomes" id="UP000091857">
    <property type="component" value="Chromosome 1"/>
</dbReference>
<comment type="similarity">
    <text evidence="1">Belongs to the GeBP family.</text>
</comment>
<organism evidence="4 5">
    <name type="scientific">Manihot esculenta</name>
    <name type="common">Cassava</name>
    <name type="synonym">Jatropha manihot</name>
    <dbReference type="NCBI Taxonomy" id="3983"/>
    <lineage>
        <taxon>Eukaryota</taxon>
        <taxon>Viridiplantae</taxon>
        <taxon>Streptophyta</taxon>
        <taxon>Embryophyta</taxon>
        <taxon>Tracheophyta</taxon>
        <taxon>Spermatophyta</taxon>
        <taxon>Magnoliopsida</taxon>
        <taxon>eudicotyledons</taxon>
        <taxon>Gunneridae</taxon>
        <taxon>Pentapetalae</taxon>
        <taxon>rosids</taxon>
        <taxon>fabids</taxon>
        <taxon>Malpighiales</taxon>
        <taxon>Euphorbiaceae</taxon>
        <taxon>Crotonoideae</taxon>
        <taxon>Manihoteae</taxon>
        <taxon>Manihot</taxon>
    </lineage>
</organism>
<evidence type="ECO:0000256" key="2">
    <source>
        <dbReference type="SAM" id="MobiDB-lite"/>
    </source>
</evidence>
<dbReference type="InterPro" id="IPR053932">
    <property type="entry name" value="GeBP-like_DBD"/>
</dbReference>
<dbReference type="Pfam" id="PF04504">
    <property type="entry name" value="GeBP-like_DBD"/>
    <property type="match status" value="1"/>
</dbReference>
<feature type="region of interest" description="Disordered" evidence="2">
    <location>
        <begin position="1"/>
        <end position="71"/>
    </location>
</feature>
<protein>
    <recommendedName>
        <fullName evidence="3">Glabrous enhancer-binding protein-like DBD domain-containing protein</fullName>
    </recommendedName>
</protein>
<evidence type="ECO:0000256" key="1">
    <source>
        <dbReference type="ARBA" id="ARBA00010820"/>
    </source>
</evidence>
<name>A0A2C9WLE5_MANES</name>
<dbReference type="PANTHER" id="PTHR31662:SF8">
    <property type="entry name" value="EXPRESSED PROTEIN"/>
    <property type="match status" value="1"/>
</dbReference>
<dbReference type="AlphaFoldDB" id="A0A2C9WLE5"/>
<accession>A0A2C9WLE5</accession>
<reference evidence="5" key="1">
    <citation type="journal article" date="2016" name="Nat. Biotechnol.">
        <title>Sequencing wild and cultivated cassava and related species reveals extensive interspecific hybridization and genetic diversity.</title>
        <authorList>
            <person name="Bredeson J.V."/>
            <person name="Lyons J.B."/>
            <person name="Prochnik S.E."/>
            <person name="Wu G.A."/>
            <person name="Ha C.M."/>
            <person name="Edsinger-Gonzales E."/>
            <person name="Grimwood J."/>
            <person name="Schmutz J."/>
            <person name="Rabbi I.Y."/>
            <person name="Egesi C."/>
            <person name="Nauluvula P."/>
            <person name="Lebot V."/>
            <person name="Ndunguru J."/>
            <person name="Mkamilo G."/>
            <person name="Bart R.S."/>
            <person name="Setter T.L."/>
            <person name="Gleadow R.M."/>
            <person name="Kulakow P."/>
            <person name="Ferguson M.E."/>
            <person name="Rounsley S."/>
            <person name="Rokhsar D.S."/>
        </authorList>
    </citation>
    <scope>NUCLEOTIDE SEQUENCE [LARGE SCALE GENOMIC DNA]</scope>
    <source>
        <strain evidence="5">cv. AM560-2</strain>
    </source>
</reference>